<dbReference type="PANTHER" id="PTHR46825">
    <property type="entry name" value="D-ALANYL-D-ALANINE-CARBOXYPEPTIDASE/ENDOPEPTIDASE AMPH"/>
    <property type="match status" value="1"/>
</dbReference>
<dbReference type="InterPro" id="IPR001466">
    <property type="entry name" value="Beta-lactam-related"/>
</dbReference>
<evidence type="ECO:0000256" key="1">
    <source>
        <dbReference type="SAM" id="SignalP"/>
    </source>
</evidence>
<keyword evidence="4" id="KW-1185">Reference proteome</keyword>
<dbReference type="Gene3D" id="3.40.710.10">
    <property type="entry name" value="DD-peptidase/beta-lactamase superfamily"/>
    <property type="match status" value="1"/>
</dbReference>
<reference evidence="3" key="1">
    <citation type="submission" date="2022-08" db="UniProtKB">
        <authorList>
            <consortium name="EnsemblMetazoa"/>
        </authorList>
    </citation>
    <scope>IDENTIFICATION</scope>
    <source>
        <strain evidence="3">05x7-T-G4-1.051#20</strain>
    </source>
</reference>
<dbReference type="InterPro" id="IPR012338">
    <property type="entry name" value="Beta-lactam/transpept-like"/>
</dbReference>
<dbReference type="SUPFAM" id="SSF56601">
    <property type="entry name" value="beta-lactamase/transpeptidase-like"/>
    <property type="match status" value="1"/>
</dbReference>
<dbReference type="Proteomes" id="UP000005408">
    <property type="component" value="Unassembled WGS sequence"/>
</dbReference>
<organism evidence="3 4">
    <name type="scientific">Magallana gigas</name>
    <name type="common">Pacific oyster</name>
    <name type="synonym">Crassostrea gigas</name>
    <dbReference type="NCBI Taxonomy" id="29159"/>
    <lineage>
        <taxon>Eukaryota</taxon>
        <taxon>Metazoa</taxon>
        <taxon>Spiralia</taxon>
        <taxon>Lophotrochozoa</taxon>
        <taxon>Mollusca</taxon>
        <taxon>Bivalvia</taxon>
        <taxon>Autobranchia</taxon>
        <taxon>Pteriomorphia</taxon>
        <taxon>Ostreida</taxon>
        <taxon>Ostreoidea</taxon>
        <taxon>Ostreidae</taxon>
        <taxon>Magallana</taxon>
    </lineage>
</organism>
<dbReference type="InterPro" id="IPR050491">
    <property type="entry name" value="AmpC-like"/>
</dbReference>
<dbReference type="AlphaFoldDB" id="A0A8W8LDR9"/>
<evidence type="ECO:0000313" key="3">
    <source>
        <dbReference type="EnsemblMetazoa" id="G27608.1:cds"/>
    </source>
</evidence>
<protein>
    <recommendedName>
        <fullName evidence="2">Beta-lactamase-related domain-containing protein</fullName>
    </recommendedName>
</protein>
<name>A0A8W8LDR9_MAGGI</name>
<dbReference type="Pfam" id="PF00144">
    <property type="entry name" value="Beta-lactamase"/>
    <property type="match status" value="1"/>
</dbReference>
<evidence type="ECO:0000313" key="4">
    <source>
        <dbReference type="Proteomes" id="UP000005408"/>
    </source>
</evidence>
<dbReference type="PANTHER" id="PTHR46825:SF15">
    <property type="entry name" value="BETA-LACTAMASE-RELATED DOMAIN-CONTAINING PROTEIN"/>
    <property type="match status" value="1"/>
</dbReference>
<dbReference type="EnsemblMetazoa" id="G27608.1">
    <property type="protein sequence ID" value="G27608.1:cds"/>
    <property type="gene ID" value="G27608"/>
</dbReference>
<proteinExistence type="predicted"/>
<feature type="domain" description="Beta-lactamase-related" evidence="2">
    <location>
        <begin position="36"/>
        <end position="352"/>
    </location>
</feature>
<accession>A0A8W8LDR9</accession>
<sequence>MYTLLLLLVVQGSGSSFSDREYQGFSDFLDGVISCRGVTGGVVTLVKDERVVLTKSFGYYDLERRRKATVNTRFFIGSLTKAFTSAVIAKLLAEHPSYTWDTPIAHILGPSFRLANDLLSKSVNLRDVLAHKVGVPSNFSPLLVGFPENTTREDFIRMLGYQEPLYPLRTKFVYSNYMYVLAGFVAEKMGGKPWETLVKELLFEPLGMKDSGFVSDVKNFTQYPSAFAYVDGRLERVDQNLLFSVLPGGPAGSIYTTADDMNKWMNFNLGNGSISNGSVVILDNLSTPVSDMTLSYCLGWVSSVYRGYRKIWHSGGIVGYSSLLWLFPDLKAGVFVTITGAKDNQYRPSLYTIASQASDLLLGNTPWLNESTSCTFPAPWKDLKSIQHGNPQETSP</sequence>
<feature type="signal peptide" evidence="1">
    <location>
        <begin position="1"/>
        <end position="16"/>
    </location>
</feature>
<evidence type="ECO:0000259" key="2">
    <source>
        <dbReference type="Pfam" id="PF00144"/>
    </source>
</evidence>
<keyword evidence="1" id="KW-0732">Signal</keyword>
<feature type="chain" id="PRO_5036487654" description="Beta-lactamase-related domain-containing protein" evidence="1">
    <location>
        <begin position="17"/>
        <end position="396"/>
    </location>
</feature>